<proteinExistence type="predicted"/>
<gene>
    <name evidence="1" type="ORF">MCM1_3365</name>
</gene>
<protein>
    <submittedName>
        <fullName evidence="1">Uncharacterized protein</fullName>
    </submittedName>
</protein>
<sequence>MHVYPAIDSFHEPSQNYYQDTIDGINRFENFGINVYDVWHYGSWDASDGVPADNASSILDDLMDDCSYIRDSDNDIVLGWVDFLDHNGMAYRNGPYSLCAVKALGVDWPHDSIVQHEVSHNFDADDQNSVLHPECIMNYLYAQQGTNIWCTSCRNTVDYGIDH</sequence>
<evidence type="ECO:0000313" key="2">
    <source>
        <dbReference type="Proteomes" id="UP000035331"/>
    </source>
</evidence>
<accession>A0A0G3CMJ2</accession>
<reference evidence="1 2" key="2">
    <citation type="journal article" date="2015" name="Stand. Genomic Sci.">
        <title>The complete genome sequence of the rumen methanogen Methanosarcina barkeri CM1.</title>
        <authorList>
            <person name="Lambie S.C."/>
            <person name="Kelly W.J."/>
            <person name="Leahy S.C."/>
            <person name="Li D."/>
            <person name="Reilly K."/>
            <person name="McAllister T.A."/>
            <person name="Valle E.R."/>
            <person name="Attwood G.T."/>
            <person name="Altermann E."/>
        </authorList>
    </citation>
    <scope>NUCLEOTIDE SEQUENCE [LARGE SCALE GENOMIC DNA]</scope>
    <source>
        <strain evidence="1 2">CM1</strain>
    </source>
</reference>
<name>A0A0G3CMJ2_METBA</name>
<reference evidence="2" key="1">
    <citation type="submission" date="2014-06" db="EMBL/GenBank/DDBJ databases">
        <title>The complete genome sequence of Methanosarcina barkeri CM1.</title>
        <authorList>
            <consortium name="Pastoral Greenhouse Gas Research Consortium"/>
            <person name="Lambie S.C."/>
            <person name="Leahy S.C."/>
            <person name="Kelly W.J."/>
            <person name="Li D."/>
            <person name="Reilly K."/>
            <person name="Attwood G.T."/>
            <person name="Altermann E."/>
        </authorList>
    </citation>
    <scope>NUCLEOTIDE SEQUENCE [LARGE SCALE GENOMIC DNA]</scope>
    <source>
        <strain evidence="2">CM1</strain>
    </source>
</reference>
<dbReference type="AlphaFoldDB" id="A0A0G3CMJ2"/>
<dbReference type="EMBL" id="CP008746">
    <property type="protein sequence ID" value="AKJ40352.1"/>
    <property type="molecule type" value="Genomic_DNA"/>
</dbReference>
<dbReference type="Proteomes" id="UP000035331">
    <property type="component" value="Chromosome"/>
</dbReference>
<dbReference type="PATRIC" id="fig|796385.3.peg.4086"/>
<evidence type="ECO:0000313" key="1">
    <source>
        <dbReference type="EMBL" id="AKJ40352.1"/>
    </source>
</evidence>
<organism evidence="1 2">
    <name type="scientific">Methanosarcina barkeri CM1</name>
    <dbReference type="NCBI Taxonomy" id="796385"/>
    <lineage>
        <taxon>Archaea</taxon>
        <taxon>Methanobacteriati</taxon>
        <taxon>Methanobacteriota</taxon>
        <taxon>Stenosarchaea group</taxon>
        <taxon>Methanomicrobia</taxon>
        <taxon>Methanosarcinales</taxon>
        <taxon>Methanosarcinaceae</taxon>
        <taxon>Methanosarcina</taxon>
    </lineage>
</organism>